<feature type="compositionally biased region" description="Acidic residues" evidence="1">
    <location>
        <begin position="136"/>
        <end position="147"/>
    </location>
</feature>
<feature type="compositionally biased region" description="Basic and acidic residues" evidence="1">
    <location>
        <begin position="23"/>
        <end position="32"/>
    </location>
</feature>
<feature type="compositionally biased region" description="Low complexity" evidence="1">
    <location>
        <begin position="120"/>
        <end position="129"/>
    </location>
</feature>
<comment type="caution">
    <text evidence="2">The sequence shown here is derived from an EMBL/GenBank/DDBJ whole genome shotgun (WGS) entry which is preliminary data.</text>
</comment>
<feature type="region of interest" description="Disordered" evidence="1">
    <location>
        <begin position="108"/>
        <end position="194"/>
    </location>
</feature>
<dbReference type="EMBL" id="MCGO01000259">
    <property type="protein sequence ID" value="ORY20044.1"/>
    <property type="molecule type" value="Genomic_DNA"/>
</dbReference>
<evidence type="ECO:0000256" key="1">
    <source>
        <dbReference type="SAM" id="MobiDB-lite"/>
    </source>
</evidence>
<proteinExistence type="predicted"/>
<evidence type="ECO:0000313" key="3">
    <source>
        <dbReference type="Proteomes" id="UP000193642"/>
    </source>
</evidence>
<keyword evidence="3" id="KW-1185">Reference proteome</keyword>
<feature type="region of interest" description="Disordered" evidence="1">
    <location>
        <begin position="1"/>
        <end position="39"/>
    </location>
</feature>
<feature type="compositionally biased region" description="Low complexity" evidence="1">
    <location>
        <begin position="159"/>
        <end position="184"/>
    </location>
</feature>
<reference evidence="2 3" key="1">
    <citation type="submission" date="2016-07" db="EMBL/GenBank/DDBJ databases">
        <title>Pervasive Adenine N6-methylation of Active Genes in Fungi.</title>
        <authorList>
            <consortium name="DOE Joint Genome Institute"/>
            <person name="Mondo S.J."/>
            <person name="Dannebaum R.O."/>
            <person name="Kuo R.C."/>
            <person name="Labutti K."/>
            <person name="Haridas S."/>
            <person name="Kuo A."/>
            <person name="Salamov A."/>
            <person name="Ahrendt S.R."/>
            <person name="Lipzen A."/>
            <person name="Sullivan W."/>
            <person name="Andreopoulos W.B."/>
            <person name="Clum A."/>
            <person name="Lindquist E."/>
            <person name="Daum C."/>
            <person name="Ramamoorthy G.K."/>
            <person name="Gryganskyi A."/>
            <person name="Culley D."/>
            <person name="Magnuson J.K."/>
            <person name="James T.Y."/>
            <person name="O'Malley M.A."/>
            <person name="Stajich J.E."/>
            <person name="Spatafora J.W."/>
            <person name="Visel A."/>
            <person name="Grigoriev I.V."/>
        </authorList>
    </citation>
    <scope>NUCLEOTIDE SEQUENCE [LARGE SCALE GENOMIC DNA]</scope>
    <source>
        <strain evidence="2 3">JEL800</strain>
    </source>
</reference>
<accession>A0A1Y2AC42</accession>
<dbReference type="AlphaFoldDB" id="A0A1Y2AC42"/>
<organism evidence="2 3">
    <name type="scientific">Rhizoclosmatium globosum</name>
    <dbReference type="NCBI Taxonomy" id="329046"/>
    <lineage>
        <taxon>Eukaryota</taxon>
        <taxon>Fungi</taxon>
        <taxon>Fungi incertae sedis</taxon>
        <taxon>Chytridiomycota</taxon>
        <taxon>Chytridiomycota incertae sedis</taxon>
        <taxon>Chytridiomycetes</taxon>
        <taxon>Chytridiales</taxon>
        <taxon>Chytriomycetaceae</taxon>
        <taxon>Rhizoclosmatium</taxon>
    </lineage>
</organism>
<evidence type="ECO:0000313" key="2">
    <source>
        <dbReference type="EMBL" id="ORY20044.1"/>
    </source>
</evidence>
<dbReference type="Proteomes" id="UP000193642">
    <property type="component" value="Unassembled WGS sequence"/>
</dbReference>
<dbReference type="OrthoDB" id="2182419at2759"/>
<sequence>MASSSSTGPQQQMLSTLNNETNAKAKEAKEGKSIGLQPVKISQSLPQTTWDQYQYALFAHPAASLTQSSDDDDDLEKMVDWVVGSDSPTLSSEEDDFGANFLFQSTSNSYKQTFHPPPSSSAQKQPPNSISKFDADDLTFDMNDLDLDPTTPLSSSFKQSFPPLQSQSRSSLLQQSSLFGSSSPLPQPPTTTNYNIREKDISAFLLI</sequence>
<name>A0A1Y2AC42_9FUNG</name>
<protein>
    <submittedName>
        <fullName evidence="2">Uncharacterized protein</fullName>
    </submittedName>
</protein>
<gene>
    <name evidence="2" type="ORF">BCR33DRAFT_750811</name>
</gene>
<feature type="compositionally biased region" description="Polar residues" evidence="1">
    <location>
        <begin position="1"/>
        <end position="22"/>
    </location>
</feature>